<evidence type="ECO:0000313" key="3">
    <source>
        <dbReference type="Proteomes" id="UP000644756"/>
    </source>
</evidence>
<accession>A0A917CZ00</accession>
<name>A0A917CZ00_9BACL</name>
<evidence type="ECO:0000256" key="1">
    <source>
        <dbReference type="SAM" id="SignalP"/>
    </source>
</evidence>
<dbReference type="InterPro" id="IPR006059">
    <property type="entry name" value="SBP"/>
</dbReference>
<dbReference type="Pfam" id="PF13416">
    <property type="entry name" value="SBP_bac_8"/>
    <property type="match status" value="1"/>
</dbReference>
<gene>
    <name evidence="2" type="ORF">GCM10010916_19860</name>
</gene>
<proteinExistence type="predicted"/>
<organism evidence="2 3">
    <name type="scientific">Paenibacillus abyssi</name>
    <dbReference type="NCBI Taxonomy" id="1340531"/>
    <lineage>
        <taxon>Bacteria</taxon>
        <taxon>Bacillati</taxon>
        <taxon>Bacillota</taxon>
        <taxon>Bacilli</taxon>
        <taxon>Bacillales</taxon>
        <taxon>Paenibacillaceae</taxon>
        <taxon>Paenibacillus</taxon>
    </lineage>
</organism>
<dbReference type="SUPFAM" id="SSF53850">
    <property type="entry name" value="Periplasmic binding protein-like II"/>
    <property type="match status" value="1"/>
</dbReference>
<reference evidence="2" key="1">
    <citation type="journal article" date="2014" name="Int. J. Syst. Evol. Microbiol.">
        <title>Complete genome sequence of Corynebacterium casei LMG S-19264T (=DSM 44701T), isolated from a smear-ripened cheese.</title>
        <authorList>
            <consortium name="US DOE Joint Genome Institute (JGI-PGF)"/>
            <person name="Walter F."/>
            <person name="Albersmeier A."/>
            <person name="Kalinowski J."/>
            <person name="Ruckert C."/>
        </authorList>
    </citation>
    <scope>NUCLEOTIDE SEQUENCE</scope>
    <source>
        <strain evidence="2">CGMCC 1.12987</strain>
    </source>
</reference>
<dbReference type="PROSITE" id="PS51257">
    <property type="entry name" value="PROKAR_LIPOPROTEIN"/>
    <property type="match status" value="1"/>
</dbReference>
<keyword evidence="1" id="KW-0732">Signal</keyword>
<dbReference type="PANTHER" id="PTHR43649:SF11">
    <property type="entry name" value="ABC TRANSPORTER SUBSTRATE-BINDING PROTEIN YESO-RELATED"/>
    <property type="match status" value="1"/>
</dbReference>
<sequence length="443" mass="49331">MKRKASWLMMLTVIVMLSLIVSACSGGGSINTGNSGSSDSSGSSGGNVNGSGEQAVKLRILWWGSQQRHDATMEALKLYTEQNPHVTFEPEFSGWDGYWDKLSTQSAAKNAPDIIQMDSAYLAEYASRNQLLDLSSGIDTSKMDQALVDTGKYQDKLYAISLGNNAFGMAYNKEAVEKLGLTPPQTGWTWEDYWAFGREAKAKIGDGGYVLMDMSRDIDVYGLYQMSKGKGYYVTDDGKFNMDWETWMEWITTIGELREEGVIPPADVQVTDKELDPNLDLLAKGTVLIRQLHAAQATALDNLNPGGMALVTMPRGDEGSGWLKSSMFWSVSANTQYEEESKKFIDWFINSEEANAILGTTRGVPVNNEVLAAMEPNMSEADKMGVELIRETAPIAQPFKTEPKGWPNFRNKDYRMIAEKIMYKQITPEQAWEEIVSKSKEYE</sequence>
<feature type="signal peptide" evidence="1">
    <location>
        <begin position="1"/>
        <end position="23"/>
    </location>
</feature>
<dbReference type="EMBL" id="BMGR01000005">
    <property type="protein sequence ID" value="GGG02792.1"/>
    <property type="molecule type" value="Genomic_DNA"/>
</dbReference>
<feature type="chain" id="PRO_5037226031" evidence="1">
    <location>
        <begin position="24"/>
        <end position="443"/>
    </location>
</feature>
<comment type="caution">
    <text evidence="2">The sequence shown here is derived from an EMBL/GenBank/DDBJ whole genome shotgun (WGS) entry which is preliminary data.</text>
</comment>
<evidence type="ECO:0000313" key="2">
    <source>
        <dbReference type="EMBL" id="GGG02792.1"/>
    </source>
</evidence>
<dbReference type="InterPro" id="IPR050490">
    <property type="entry name" value="Bact_solute-bd_prot1"/>
</dbReference>
<dbReference type="AlphaFoldDB" id="A0A917CZ00"/>
<dbReference type="Proteomes" id="UP000644756">
    <property type="component" value="Unassembled WGS sequence"/>
</dbReference>
<keyword evidence="3" id="KW-1185">Reference proteome</keyword>
<dbReference type="PANTHER" id="PTHR43649">
    <property type="entry name" value="ARABINOSE-BINDING PROTEIN-RELATED"/>
    <property type="match status" value="1"/>
</dbReference>
<protein>
    <submittedName>
        <fullName evidence="2">ABC transporter substrate-binding protein</fullName>
    </submittedName>
</protein>
<reference evidence="2" key="2">
    <citation type="submission" date="2020-09" db="EMBL/GenBank/DDBJ databases">
        <authorList>
            <person name="Sun Q."/>
            <person name="Zhou Y."/>
        </authorList>
    </citation>
    <scope>NUCLEOTIDE SEQUENCE</scope>
    <source>
        <strain evidence="2">CGMCC 1.12987</strain>
    </source>
</reference>
<dbReference type="Gene3D" id="3.40.190.10">
    <property type="entry name" value="Periplasmic binding protein-like II"/>
    <property type="match status" value="2"/>
</dbReference>